<organism evidence="1">
    <name type="scientific">Enterobius vermicularis</name>
    <name type="common">Human pinworm</name>
    <dbReference type="NCBI Taxonomy" id="51028"/>
    <lineage>
        <taxon>Eukaryota</taxon>
        <taxon>Metazoa</taxon>
        <taxon>Ecdysozoa</taxon>
        <taxon>Nematoda</taxon>
        <taxon>Chromadorea</taxon>
        <taxon>Rhabditida</taxon>
        <taxon>Spirurina</taxon>
        <taxon>Oxyuridomorpha</taxon>
        <taxon>Oxyuroidea</taxon>
        <taxon>Oxyuridae</taxon>
        <taxon>Enterobius</taxon>
    </lineage>
</organism>
<accession>A0A0N4VC22</accession>
<protein>
    <submittedName>
        <fullName evidence="1">Uncharacterized protein</fullName>
    </submittedName>
</protein>
<reference evidence="1" key="1">
    <citation type="submission" date="2017-02" db="UniProtKB">
        <authorList>
            <consortium name="WormBaseParasite"/>
        </authorList>
    </citation>
    <scope>IDENTIFICATION</scope>
</reference>
<sequence length="120" mass="14197">MFIENDEDGSSMIYNHLRYIFIDVLRSSVSYRDFKTTHFLKNSGCSANKHDVTVLLLYQFVANHRARPPTPEEELKEQEINEVKSDYDTLPAYAYFPDSVKEILKKEKMRYLQLLQQQTL</sequence>
<name>A0A0N4VC22_ENTVE</name>
<evidence type="ECO:0000313" key="1">
    <source>
        <dbReference type="WBParaSite" id="EVEC_0000810001-mRNA-1"/>
    </source>
</evidence>
<dbReference type="AlphaFoldDB" id="A0A0N4VC22"/>
<proteinExistence type="predicted"/>
<dbReference type="WBParaSite" id="EVEC_0000810001-mRNA-1">
    <property type="protein sequence ID" value="EVEC_0000810001-mRNA-1"/>
    <property type="gene ID" value="EVEC_0000810001"/>
</dbReference>